<feature type="chain" id="PRO_5013313562" evidence="1">
    <location>
        <begin position="22"/>
        <end position="265"/>
    </location>
</feature>
<accession>A0A1M4NHP2</accession>
<protein>
    <submittedName>
        <fullName evidence="2">OMP209</fullName>
    </submittedName>
</protein>
<reference evidence="2" key="1">
    <citation type="submission" date="2016-10" db="EMBL/GenBank/DDBJ databases">
        <title>Proteomic and phylogenetic analysis of the outer membrane protein repertoire of gastric Helicobacter species.</title>
        <authorList>
            <person name="Joosten M."/>
        </authorList>
    </citation>
    <scope>NUCLEOTIDE SEQUENCE</scope>
    <source>
        <strain evidence="2">14</strain>
    </source>
</reference>
<dbReference type="InterPro" id="IPR002718">
    <property type="entry name" value="OMP_Helicobacter"/>
</dbReference>
<organism evidence="2">
    <name type="scientific">Helicobacter bizzozeronii</name>
    <dbReference type="NCBI Taxonomy" id="56877"/>
    <lineage>
        <taxon>Bacteria</taxon>
        <taxon>Pseudomonadati</taxon>
        <taxon>Campylobacterota</taxon>
        <taxon>Epsilonproteobacteria</taxon>
        <taxon>Campylobacterales</taxon>
        <taxon>Helicobacteraceae</taxon>
        <taxon>Helicobacter</taxon>
    </lineage>
</organism>
<dbReference type="PRINTS" id="PR01776">
    <property type="entry name" value="HPOMPFAMILY"/>
</dbReference>
<name>A0A1M4NHP2_HELBI</name>
<dbReference type="AlphaFoldDB" id="A0A1M4NHP2"/>
<evidence type="ECO:0000313" key="2">
    <source>
        <dbReference type="EMBL" id="SFZ71712.1"/>
    </source>
</evidence>
<proteinExistence type="predicted"/>
<dbReference type="EMBL" id="LT633325">
    <property type="protein sequence ID" value="SFZ71712.1"/>
    <property type="molecule type" value="Genomic_DNA"/>
</dbReference>
<sequence length="265" mass="28962">MRKFLLGVPLVLGVASSGLMAEKGGGFIGINYQVGQGRMNTGLYTNNNYSPGMWHLNKQGVAVGNQNWQGTNISWHGKYANGAMNGFGFLAGQSFFFKPLNAKTAWLGVRYYGFFDYGYAHLGRQLSLPTKPNGSIYNGSVDLSMIAYGVGTDLMGNFFDRENASVGVYGGFAIGGNAWQVNKATLQAWQDALMASGTGNVGKPSHGNFNVWLNFGFRANIHKHNGIELGVKIPMLVNKFLKTAGGQYYSLKRDYSVYLGYLYTF</sequence>
<dbReference type="RefSeq" id="WP_104758826.1">
    <property type="nucleotide sequence ID" value="NZ_FZMK01000012.1"/>
</dbReference>
<feature type="signal peptide" evidence="1">
    <location>
        <begin position="1"/>
        <end position="21"/>
    </location>
</feature>
<gene>
    <name evidence="2" type="primary">omp209</name>
</gene>
<dbReference type="Pfam" id="PF01856">
    <property type="entry name" value="HP_OMP"/>
    <property type="match status" value="1"/>
</dbReference>
<evidence type="ECO:0000256" key="1">
    <source>
        <dbReference type="SAM" id="SignalP"/>
    </source>
</evidence>
<keyword evidence="1" id="KW-0732">Signal</keyword>